<dbReference type="Pfam" id="PF03328">
    <property type="entry name" value="HpcH_HpaI"/>
    <property type="match status" value="1"/>
</dbReference>
<evidence type="ECO:0000256" key="2">
    <source>
        <dbReference type="ARBA" id="ARBA00022723"/>
    </source>
</evidence>
<keyword evidence="2" id="KW-0479">Metal-binding</keyword>
<sequence length="252" mass="27704">MSLKSKLRNNELTIGTWLSLAHPAIAEIMVNAGFDWVTIDLEHSVITTREAEEMIRVIDLGGSVPLVRLSSNDSVQIKRMMDAGARGVIVPMVNSLEDVERAVSAVHYPEKGTRGVGLARAQGYGTTFQGNLDWLKNEAVIIVQIEHINAVENIEAILSCDDVDGYIIGPYDLSASMGLHGQFEHPDIVAALKKIREVGAALKKSGGLHIVEPNPEELRSRIKEGFQFLAYSVDFRMLDVACRTGIKIRDNL</sequence>
<dbReference type="InterPro" id="IPR015813">
    <property type="entry name" value="Pyrv/PenolPyrv_kinase-like_dom"/>
</dbReference>
<evidence type="ECO:0000256" key="1">
    <source>
        <dbReference type="ARBA" id="ARBA00005568"/>
    </source>
</evidence>
<dbReference type="InterPro" id="IPR050251">
    <property type="entry name" value="HpcH-HpaI_aldolase"/>
</dbReference>
<dbReference type="GO" id="GO:0005737">
    <property type="term" value="C:cytoplasm"/>
    <property type="evidence" value="ECO:0007669"/>
    <property type="project" value="TreeGrafter"/>
</dbReference>
<accession>A0A382HFE6</accession>
<comment type="similarity">
    <text evidence="1">Belongs to the HpcH/HpaI aldolase family.</text>
</comment>
<organism evidence="5">
    <name type="scientific">marine metagenome</name>
    <dbReference type="NCBI Taxonomy" id="408172"/>
    <lineage>
        <taxon>unclassified sequences</taxon>
        <taxon>metagenomes</taxon>
        <taxon>ecological metagenomes</taxon>
    </lineage>
</organism>
<dbReference type="SUPFAM" id="SSF51621">
    <property type="entry name" value="Phosphoenolpyruvate/pyruvate domain"/>
    <property type="match status" value="1"/>
</dbReference>
<dbReference type="PANTHER" id="PTHR30502:SF0">
    <property type="entry name" value="PHOSPHOENOLPYRUVATE CARBOXYLASE FAMILY PROTEIN"/>
    <property type="match status" value="1"/>
</dbReference>
<feature type="domain" description="HpcH/HpaI aldolase/citrate lyase" evidence="4">
    <location>
        <begin position="14"/>
        <end position="235"/>
    </location>
</feature>
<gene>
    <name evidence="5" type="ORF">METZ01_LOCUS238746</name>
</gene>
<dbReference type="InterPro" id="IPR040442">
    <property type="entry name" value="Pyrv_kinase-like_dom_sf"/>
</dbReference>
<dbReference type="GO" id="GO:0046872">
    <property type="term" value="F:metal ion binding"/>
    <property type="evidence" value="ECO:0007669"/>
    <property type="project" value="UniProtKB-KW"/>
</dbReference>
<keyword evidence="3" id="KW-0456">Lyase</keyword>
<evidence type="ECO:0000259" key="4">
    <source>
        <dbReference type="Pfam" id="PF03328"/>
    </source>
</evidence>
<protein>
    <recommendedName>
        <fullName evidence="4">HpcH/HpaI aldolase/citrate lyase domain-containing protein</fullName>
    </recommendedName>
</protein>
<name>A0A382HFE6_9ZZZZ</name>
<dbReference type="GO" id="GO:0016832">
    <property type="term" value="F:aldehyde-lyase activity"/>
    <property type="evidence" value="ECO:0007669"/>
    <property type="project" value="TreeGrafter"/>
</dbReference>
<dbReference type="Gene3D" id="3.20.20.60">
    <property type="entry name" value="Phosphoenolpyruvate-binding domains"/>
    <property type="match status" value="1"/>
</dbReference>
<dbReference type="PANTHER" id="PTHR30502">
    <property type="entry name" value="2-KETO-3-DEOXY-L-RHAMNONATE ALDOLASE"/>
    <property type="match status" value="1"/>
</dbReference>
<dbReference type="InterPro" id="IPR005000">
    <property type="entry name" value="Aldolase/citrate-lyase_domain"/>
</dbReference>
<proteinExistence type="inferred from homology"/>
<dbReference type="AlphaFoldDB" id="A0A382HFE6"/>
<reference evidence="5" key="1">
    <citation type="submission" date="2018-05" db="EMBL/GenBank/DDBJ databases">
        <authorList>
            <person name="Lanie J.A."/>
            <person name="Ng W.-L."/>
            <person name="Kazmierczak K.M."/>
            <person name="Andrzejewski T.M."/>
            <person name="Davidsen T.M."/>
            <person name="Wayne K.J."/>
            <person name="Tettelin H."/>
            <person name="Glass J.I."/>
            <person name="Rusch D."/>
            <person name="Podicherti R."/>
            <person name="Tsui H.-C.T."/>
            <person name="Winkler M.E."/>
        </authorList>
    </citation>
    <scope>NUCLEOTIDE SEQUENCE</scope>
</reference>
<dbReference type="EMBL" id="UINC01060897">
    <property type="protein sequence ID" value="SVB85892.1"/>
    <property type="molecule type" value="Genomic_DNA"/>
</dbReference>
<evidence type="ECO:0000313" key="5">
    <source>
        <dbReference type="EMBL" id="SVB85892.1"/>
    </source>
</evidence>
<evidence type="ECO:0000256" key="3">
    <source>
        <dbReference type="ARBA" id="ARBA00023239"/>
    </source>
</evidence>